<feature type="region of interest" description="Disordered" evidence="1">
    <location>
        <begin position="571"/>
        <end position="616"/>
    </location>
</feature>
<dbReference type="AlphaFoldDB" id="A0A7J9CQM6"/>
<feature type="compositionally biased region" description="Low complexity" evidence="1">
    <location>
        <begin position="282"/>
        <end position="346"/>
    </location>
</feature>
<feature type="compositionally biased region" description="Low complexity" evidence="1">
    <location>
        <begin position="502"/>
        <end position="516"/>
    </location>
</feature>
<feature type="region of interest" description="Disordered" evidence="1">
    <location>
        <begin position="487"/>
        <end position="518"/>
    </location>
</feature>
<organism evidence="2 3">
    <name type="scientific">Gossypium gossypioides</name>
    <name type="common">Mexican cotton</name>
    <name type="synonym">Selera gossypioides</name>
    <dbReference type="NCBI Taxonomy" id="34282"/>
    <lineage>
        <taxon>Eukaryota</taxon>
        <taxon>Viridiplantae</taxon>
        <taxon>Streptophyta</taxon>
        <taxon>Embryophyta</taxon>
        <taxon>Tracheophyta</taxon>
        <taxon>Spermatophyta</taxon>
        <taxon>Magnoliopsida</taxon>
        <taxon>eudicotyledons</taxon>
        <taxon>Gunneridae</taxon>
        <taxon>Pentapetalae</taxon>
        <taxon>rosids</taxon>
        <taxon>malvids</taxon>
        <taxon>Malvales</taxon>
        <taxon>Malvaceae</taxon>
        <taxon>Malvoideae</taxon>
        <taxon>Gossypium</taxon>
    </lineage>
</organism>
<evidence type="ECO:0000313" key="2">
    <source>
        <dbReference type="EMBL" id="MBA0750594.1"/>
    </source>
</evidence>
<dbReference type="PANTHER" id="PTHR31949">
    <property type="entry name" value="GASTRIC MUCIN-LIKE PROTEIN"/>
    <property type="match status" value="1"/>
</dbReference>
<evidence type="ECO:0000313" key="3">
    <source>
        <dbReference type="Proteomes" id="UP000593579"/>
    </source>
</evidence>
<feature type="compositionally biased region" description="Polar residues" evidence="1">
    <location>
        <begin position="254"/>
        <end position="279"/>
    </location>
</feature>
<feature type="compositionally biased region" description="Polar residues" evidence="1">
    <location>
        <begin position="202"/>
        <end position="218"/>
    </location>
</feature>
<dbReference type="OrthoDB" id="1929779at2759"/>
<name>A0A7J9CQM6_GOSGO</name>
<feature type="compositionally biased region" description="Polar residues" evidence="1">
    <location>
        <begin position="571"/>
        <end position="589"/>
    </location>
</feature>
<accession>A0A7J9CQM6</accession>
<dbReference type="GO" id="GO:0043622">
    <property type="term" value="P:cortical microtubule organization"/>
    <property type="evidence" value="ECO:0007669"/>
    <property type="project" value="TreeGrafter"/>
</dbReference>
<protein>
    <submittedName>
        <fullName evidence="2">Uncharacterized protein</fullName>
    </submittedName>
</protein>
<evidence type="ECO:0000256" key="1">
    <source>
        <dbReference type="SAM" id="MobiDB-lite"/>
    </source>
</evidence>
<sequence length="616" mass="65659">MNRSFRAQQETAMQAAVLKQRQQLRASMMKEKEEELALFLEMRKREKEQSDLLLNHSYEDFDAPLGSKPGTSPIFNLSASTATPPRKAAAAADDFLNSDGDKNDYDCLIRFRCHVLRILLSSFYMLPSLKEVRTLKFCRFSCYFVDKSRLLTPPGTPLFPSLEMESQKTVMSQIGTPKARPTALKSRLANPQPESAARGNLALNQPALSPGLNSTGIQRPSSSGGPGSRPATPTGRPTLTGSKPTRSSTPTSRATLQSTKPSISASKPATKPLTSSTKPMISAAKAPSPATKPTVSARSSTPTRSTARSSTPTARPIPSSKPASRAATPTRRPSTPSSTPNISAPPIKSSSSVTKPTPAASRNSVPSRGASPTVASRPWKPSEMPGFSLDAPPNLRTTLPDRPLSATRGRPGAPSARSSSVEPGAIGRPRRQSCSPSRGRLPNGAMLHLSGGSVPAVSRGYSKASDNVSPVVIGTKMVERVINMRKLAPPKQDDKNSPQHNSSGKSASPDSSSGFGRTLSKKSLDMAIRHMDIRRSIPGNLRPLMTNIPASSMYSVRSGHTRSRTISVLDSPLATSSNGSSELSVNNNGHCFDGSEVEDDIGSERVGRSPSRVHAR</sequence>
<feature type="compositionally biased region" description="Low complexity" evidence="1">
    <location>
        <begin position="219"/>
        <end position="253"/>
    </location>
</feature>
<proteinExistence type="predicted"/>
<feature type="compositionally biased region" description="Polar residues" evidence="1">
    <location>
        <begin position="348"/>
        <end position="366"/>
    </location>
</feature>
<dbReference type="Proteomes" id="UP000593579">
    <property type="component" value="Unassembled WGS sequence"/>
</dbReference>
<dbReference type="GO" id="GO:0055028">
    <property type="term" value="C:cortical microtubule"/>
    <property type="evidence" value="ECO:0007669"/>
    <property type="project" value="TreeGrafter"/>
</dbReference>
<gene>
    <name evidence="2" type="ORF">Gogos_002000</name>
</gene>
<dbReference type="EMBL" id="JABEZY010000012">
    <property type="protein sequence ID" value="MBA0750594.1"/>
    <property type="molecule type" value="Genomic_DNA"/>
</dbReference>
<dbReference type="PANTHER" id="PTHR31949:SF20">
    <property type="entry name" value="OS01G0141900 PROTEIN"/>
    <property type="match status" value="1"/>
</dbReference>
<reference evidence="2 3" key="1">
    <citation type="journal article" date="2019" name="Genome Biol. Evol.">
        <title>Insights into the evolution of the New World diploid cottons (Gossypium, subgenus Houzingenia) based on genome sequencing.</title>
        <authorList>
            <person name="Grover C.E."/>
            <person name="Arick M.A. 2nd"/>
            <person name="Thrash A."/>
            <person name="Conover J.L."/>
            <person name="Sanders W.S."/>
            <person name="Peterson D.G."/>
            <person name="Frelichowski J.E."/>
            <person name="Scheffler J.A."/>
            <person name="Scheffler B.E."/>
            <person name="Wendel J.F."/>
        </authorList>
    </citation>
    <scope>NUCLEOTIDE SEQUENCE [LARGE SCALE GENOMIC DNA]</scope>
    <source>
        <strain evidence="2">5</strain>
        <tissue evidence="2">Leaf</tissue>
    </source>
</reference>
<feature type="region of interest" description="Disordered" evidence="1">
    <location>
        <begin position="169"/>
        <end position="447"/>
    </location>
</feature>
<comment type="caution">
    <text evidence="2">The sequence shown here is derived from an EMBL/GenBank/DDBJ whole genome shotgun (WGS) entry which is preliminary data.</text>
</comment>
<keyword evidence="3" id="KW-1185">Reference proteome</keyword>